<evidence type="ECO:0000313" key="7">
    <source>
        <dbReference type="Proteomes" id="UP001061958"/>
    </source>
</evidence>
<reference evidence="6" key="1">
    <citation type="journal article" date="2022" name="Proc. Natl. Acad. Sci. U.S.A.">
        <title>Life cycle and functional genomics of the unicellular red alga Galdieria for elucidating algal and plant evolution and industrial use.</title>
        <authorList>
            <person name="Hirooka S."/>
            <person name="Itabashi T."/>
            <person name="Ichinose T.M."/>
            <person name="Onuma R."/>
            <person name="Fujiwara T."/>
            <person name="Yamashita S."/>
            <person name="Jong L.W."/>
            <person name="Tomita R."/>
            <person name="Iwane A.H."/>
            <person name="Miyagishima S.Y."/>
        </authorList>
    </citation>
    <scope>NUCLEOTIDE SEQUENCE</scope>
    <source>
        <strain evidence="6">NBRC 102759</strain>
    </source>
</reference>
<evidence type="ECO:0000256" key="3">
    <source>
        <dbReference type="ARBA" id="ARBA00022679"/>
    </source>
</evidence>
<dbReference type="SUPFAM" id="SSF53335">
    <property type="entry name" value="S-adenosyl-L-methionine-dependent methyltransferases"/>
    <property type="match status" value="1"/>
</dbReference>
<comment type="similarity">
    <text evidence="1">Belongs to the methyltransferase superfamily.</text>
</comment>
<dbReference type="EMBL" id="BQMJ01000010">
    <property type="protein sequence ID" value="GJQ09761.1"/>
    <property type="molecule type" value="Genomic_DNA"/>
</dbReference>
<dbReference type="Gene3D" id="3.40.50.150">
    <property type="entry name" value="Vaccinia Virus protein VP39"/>
    <property type="match status" value="1"/>
</dbReference>
<dbReference type="GO" id="GO:0032259">
    <property type="term" value="P:methylation"/>
    <property type="evidence" value="ECO:0007669"/>
    <property type="project" value="UniProtKB-KW"/>
</dbReference>
<dbReference type="PANTHER" id="PTHR12176:SF80">
    <property type="entry name" value="EEF1A LYSINE METHYLTRANSFERASE 4"/>
    <property type="match status" value="1"/>
</dbReference>
<reference evidence="6" key="2">
    <citation type="submission" date="2022-01" db="EMBL/GenBank/DDBJ databases">
        <authorList>
            <person name="Hirooka S."/>
            <person name="Miyagishima S.Y."/>
        </authorList>
    </citation>
    <scope>NUCLEOTIDE SEQUENCE</scope>
    <source>
        <strain evidence="6">NBRC 102759</strain>
    </source>
</reference>
<keyword evidence="2" id="KW-0489">Methyltransferase</keyword>
<dbReference type="InterPro" id="IPR051419">
    <property type="entry name" value="Lys/N-term_MeTrsfase_sf"/>
</dbReference>
<keyword evidence="7" id="KW-1185">Reference proteome</keyword>
<dbReference type="CDD" id="cd02440">
    <property type="entry name" value="AdoMet_MTases"/>
    <property type="match status" value="1"/>
</dbReference>
<name>A0A9C7UNR3_9RHOD</name>
<dbReference type="Proteomes" id="UP001061958">
    <property type="component" value="Unassembled WGS sequence"/>
</dbReference>
<evidence type="ECO:0000259" key="4">
    <source>
        <dbReference type="Pfam" id="PF13847"/>
    </source>
</evidence>
<organism evidence="6 7">
    <name type="scientific">Galdieria partita</name>
    <dbReference type="NCBI Taxonomy" id="83374"/>
    <lineage>
        <taxon>Eukaryota</taxon>
        <taxon>Rhodophyta</taxon>
        <taxon>Bangiophyceae</taxon>
        <taxon>Galdieriales</taxon>
        <taxon>Galdieriaceae</taxon>
        <taxon>Galdieria</taxon>
    </lineage>
</organism>
<evidence type="ECO:0000256" key="2">
    <source>
        <dbReference type="ARBA" id="ARBA00022603"/>
    </source>
</evidence>
<sequence length="211" mass="24659">MTIPKKVAEYKTREYWDSRFQTESSYEWLCSFDDFAADICSFIEPDFAILVLGCGSSSLPYDLYQKGYHNVTSIDFSKVAIDNMKRRYAHISCLKWVVGDVRELSVIFQDDQFDVIVDKGTFEALISDEGDPWSPNDLTKKDVDLLLSGVQRILRPKGFYFHISFIQPFFRSKYLRKFEENENPYDLDLISVRTIPVGLGYYMYTMSKMVR</sequence>
<gene>
    <name evidence="6" type="ORF">GpartN1_g1552.t1</name>
    <name evidence="5" type="ORF">GpartN1_g505.t1</name>
</gene>
<dbReference type="AlphaFoldDB" id="A0A9C7UNR3"/>
<accession>A0A9C7UNR3</accession>
<dbReference type="Pfam" id="PF13847">
    <property type="entry name" value="Methyltransf_31"/>
    <property type="match status" value="1"/>
</dbReference>
<dbReference type="PANTHER" id="PTHR12176">
    <property type="entry name" value="SAM-DEPENDENT METHYLTRANSFERASE SUPERFAMILY PROTEIN"/>
    <property type="match status" value="1"/>
</dbReference>
<keyword evidence="3" id="KW-0808">Transferase</keyword>
<dbReference type="InterPro" id="IPR029063">
    <property type="entry name" value="SAM-dependent_MTases_sf"/>
</dbReference>
<evidence type="ECO:0000313" key="6">
    <source>
        <dbReference type="EMBL" id="GJQ09761.1"/>
    </source>
</evidence>
<evidence type="ECO:0000256" key="1">
    <source>
        <dbReference type="ARBA" id="ARBA00008361"/>
    </source>
</evidence>
<dbReference type="GO" id="GO:0008757">
    <property type="term" value="F:S-adenosylmethionine-dependent methyltransferase activity"/>
    <property type="evidence" value="ECO:0007669"/>
    <property type="project" value="InterPro"/>
</dbReference>
<feature type="domain" description="Methyltransferase" evidence="4">
    <location>
        <begin position="47"/>
        <end position="161"/>
    </location>
</feature>
<dbReference type="EMBL" id="BQMJ01000003">
    <property type="protein sequence ID" value="GJQ08714.1"/>
    <property type="molecule type" value="Genomic_DNA"/>
</dbReference>
<evidence type="ECO:0000313" key="5">
    <source>
        <dbReference type="EMBL" id="GJQ08714.1"/>
    </source>
</evidence>
<proteinExistence type="inferred from homology"/>
<comment type="caution">
    <text evidence="6">The sequence shown here is derived from an EMBL/GenBank/DDBJ whole genome shotgun (WGS) entry which is preliminary data.</text>
</comment>
<dbReference type="InterPro" id="IPR025714">
    <property type="entry name" value="Methyltranfer_dom"/>
</dbReference>
<protein>
    <recommendedName>
        <fullName evidence="4">Methyltransferase domain-containing protein</fullName>
    </recommendedName>
</protein>
<dbReference type="OrthoDB" id="411785at2759"/>